<evidence type="ECO:0000256" key="1">
    <source>
        <dbReference type="SAM" id="Phobius"/>
    </source>
</evidence>
<dbReference type="PANTHER" id="PTHR34220:SF7">
    <property type="entry name" value="SENSOR HISTIDINE KINASE YPDA"/>
    <property type="match status" value="1"/>
</dbReference>
<sequence>MLAANLLFLNELQYQLKAYLIWTVVGIAFALLLWEAIIRWLLYTRQRYAAIGQTGRRVLMTFIGYLVITALLESLFIGISNALAGTNAGPVGIETYLKRIGVWFFGVLLTGAVFEFIYYMQKYREAIQESEAMKKAGLQSQYDSLKNQVNPHFLFNSLNSLSALISEDRGKAGIFLDELSSVYRYLLQAGQRPLVTLADEAAFLHAYRYLLDTRFGNALRWEISLDESFMGHWLPPLTVQTLVENALRLNMALPDRPLTLHITTQPAGTLTVCNSLQRKKVAVLAPQGGLTILAERYTSLGLAAPFIEDDGEQFTVRLPLTPKERIPDIPTDLVSYPSSL</sequence>
<gene>
    <name evidence="3" type="ORF">J2I47_04755</name>
</gene>
<evidence type="ECO:0000313" key="3">
    <source>
        <dbReference type="EMBL" id="MBO0935850.1"/>
    </source>
</evidence>
<dbReference type="EMBL" id="JAFMYV010000002">
    <property type="protein sequence ID" value="MBO0935850.1"/>
    <property type="molecule type" value="Genomic_DNA"/>
</dbReference>
<reference evidence="3" key="1">
    <citation type="submission" date="2021-03" db="EMBL/GenBank/DDBJ databases">
        <title>Fibrella sp. HMF5335 genome sequencing and assembly.</title>
        <authorList>
            <person name="Kang H."/>
            <person name="Kim H."/>
            <person name="Bae S."/>
            <person name="Joh K."/>
        </authorList>
    </citation>
    <scope>NUCLEOTIDE SEQUENCE</scope>
    <source>
        <strain evidence="3">HMF5335</strain>
    </source>
</reference>
<keyword evidence="1" id="KW-0472">Membrane</keyword>
<feature type="transmembrane region" description="Helical" evidence="1">
    <location>
        <begin position="20"/>
        <end position="42"/>
    </location>
</feature>
<accession>A0A939GFJ2</accession>
<protein>
    <submittedName>
        <fullName evidence="3">Histidine kinase</fullName>
    </submittedName>
</protein>
<keyword evidence="3" id="KW-0808">Transferase</keyword>
<dbReference type="Proteomes" id="UP000664034">
    <property type="component" value="Unassembled WGS sequence"/>
</dbReference>
<dbReference type="GO" id="GO:0016020">
    <property type="term" value="C:membrane"/>
    <property type="evidence" value="ECO:0007669"/>
    <property type="project" value="InterPro"/>
</dbReference>
<keyword evidence="3" id="KW-0418">Kinase</keyword>
<dbReference type="Pfam" id="PF06580">
    <property type="entry name" value="His_kinase"/>
    <property type="match status" value="1"/>
</dbReference>
<evidence type="ECO:0000259" key="2">
    <source>
        <dbReference type="Pfam" id="PF06580"/>
    </source>
</evidence>
<organism evidence="3 4">
    <name type="scientific">Fibrella rubiginis</name>
    <dbReference type="NCBI Taxonomy" id="2817060"/>
    <lineage>
        <taxon>Bacteria</taxon>
        <taxon>Pseudomonadati</taxon>
        <taxon>Bacteroidota</taxon>
        <taxon>Cytophagia</taxon>
        <taxon>Cytophagales</taxon>
        <taxon>Spirosomataceae</taxon>
        <taxon>Fibrella</taxon>
    </lineage>
</organism>
<keyword evidence="1" id="KW-1133">Transmembrane helix</keyword>
<comment type="caution">
    <text evidence="3">The sequence shown here is derived from an EMBL/GenBank/DDBJ whole genome shotgun (WGS) entry which is preliminary data.</text>
</comment>
<evidence type="ECO:0000313" key="4">
    <source>
        <dbReference type="Proteomes" id="UP000664034"/>
    </source>
</evidence>
<feature type="transmembrane region" description="Helical" evidence="1">
    <location>
        <begin position="62"/>
        <end position="80"/>
    </location>
</feature>
<proteinExistence type="predicted"/>
<feature type="transmembrane region" description="Helical" evidence="1">
    <location>
        <begin position="100"/>
        <end position="120"/>
    </location>
</feature>
<dbReference type="PANTHER" id="PTHR34220">
    <property type="entry name" value="SENSOR HISTIDINE KINASE YPDA"/>
    <property type="match status" value="1"/>
</dbReference>
<dbReference type="GO" id="GO:0000155">
    <property type="term" value="F:phosphorelay sensor kinase activity"/>
    <property type="evidence" value="ECO:0007669"/>
    <property type="project" value="InterPro"/>
</dbReference>
<keyword evidence="1" id="KW-0812">Transmembrane</keyword>
<keyword evidence="4" id="KW-1185">Reference proteome</keyword>
<name>A0A939GFJ2_9BACT</name>
<dbReference type="RefSeq" id="WP_207363412.1">
    <property type="nucleotide sequence ID" value="NZ_JAFMYV010000002.1"/>
</dbReference>
<feature type="domain" description="Signal transduction histidine kinase internal region" evidence="2">
    <location>
        <begin position="141"/>
        <end position="219"/>
    </location>
</feature>
<dbReference type="AlphaFoldDB" id="A0A939GFJ2"/>
<dbReference type="InterPro" id="IPR050640">
    <property type="entry name" value="Bact_2-comp_sensor_kinase"/>
</dbReference>
<dbReference type="InterPro" id="IPR010559">
    <property type="entry name" value="Sig_transdc_His_kin_internal"/>
</dbReference>